<dbReference type="NCBIfam" id="TIGR01300">
    <property type="entry name" value="CPA3_mnhG_phaG"/>
    <property type="match status" value="1"/>
</dbReference>
<organism evidence="2 3">
    <name type="scientific">Pseudaminobacter soli</name>
    <name type="common">ex Li et al. 2025</name>
    <dbReference type="NCBI Taxonomy" id="1295366"/>
    <lineage>
        <taxon>Bacteria</taxon>
        <taxon>Pseudomonadati</taxon>
        <taxon>Pseudomonadota</taxon>
        <taxon>Alphaproteobacteria</taxon>
        <taxon>Hyphomicrobiales</taxon>
        <taxon>Phyllobacteriaceae</taxon>
        <taxon>Pseudaminobacter</taxon>
    </lineage>
</organism>
<dbReference type="Proteomes" id="UP000240653">
    <property type="component" value="Unassembled WGS sequence"/>
</dbReference>
<dbReference type="OrthoDB" id="4427992at2"/>
<dbReference type="AlphaFoldDB" id="A0A2P7SJP7"/>
<dbReference type="EMBL" id="PXYL01000002">
    <property type="protein sequence ID" value="PSJ62719.1"/>
    <property type="molecule type" value="Genomic_DNA"/>
</dbReference>
<keyword evidence="3" id="KW-1185">Reference proteome</keyword>
<feature type="transmembrane region" description="Helical" evidence="1">
    <location>
        <begin position="46"/>
        <end position="65"/>
    </location>
</feature>
<keyword evidence="1" id="KW-0472">Membrane</keyword>
<keyword evidence="1" id="KW-1133">Transmembrane helix</keyword>
<dbReference type="InterPro" id="IPR005133">
    <property type="entry name" value="PhaG_MnhG_YufB"/>
</dbReference>
<accession>A0A2P7SJP7</accession>
<proteinExistence type="predicted"/>
<protein>
    <submittedName>
        <fullName evidence="2">Cation:proton antiporter</fullName>
    </submittedName>
</protein>
<dbReference type="PANTHER" id="PTHR34703:SF1">
    <property type="entry name" value="ANTIPORTER SUBUNIT MNHG2-RELATED"/>
    <property type="match status" value="1"/>
</dbReference>
<feature type="transmembrane region" description="Helical" evidence="1">
    <location>
        <begin position="12"/>
        <end position="34"/>
    </location>
</feature>
<sequence>MTGMADLPIWAALLVAFLVLLGAVLTLIGVLGLLRLRSFYERVHAPTLGTTFGAGSILAASMIFFSMLETRLVLHEILIAVFITITTPVTLMLLARAALYRDRAEGAEFVPLHQEADPGSAGGDHSGRK</sequence>
<evidence type="ECO:0000313" key="3">
    <source>
        <dbReference type="Proteomes" id="UP000240653"/>
    </source>
</evidence>
<evidence type="ECO:0000313" key="2">
    <source>
        <dbReference type="EMBL" id="PSJ62719.1"/>
    </source>
</evidence>
<evidence type="ECO:0000256" key="1">
    <source>
        <dbReference type="SAM" id="Phobius"/>
    </source>
</evidence>
<gene>
    <name evidence="2" type="ORF">C7I85_03700</name>
</gene>
<dbReference type="GO" id="GO:0015385">
    <property type="term" value="F:sodium:proton antiporter activity"/>
    <property type="evidence" value="ECO:0007669"/>
    <property type="project" value="TreeGrafter"/>
</dbReference>
<dbReference type="PANTHER" id="PTHR34703">
    <property type="entry name" value="ANTIPORTER SUBUNIT MNHG2-RELATED"/>
    <property type="match status" value="1"/>
</dbReference>
<name>A0A2P7SJP7_9HYPH</name>
<keyword evidence="1" id="KW-0812">Transmembrane</keyword>
<dbReference type="Pfam" id="PF03334">
    <property type="entry name" value="PhaG_MnhG_YufB"/>
    <property type="match status" value="1"/>
</dbReference>
<reference evidence="2 3" key="1">
    <citation type="submission" date="2018-03" db="EMBL/GenBank/DDBJ databases">
        <title>The draft genome of Mesorhizobium soli JCM 19897.</title>
        <authorList>
            <person name="Li L."/>
            <person name="Liu L."/>
            <person name="Liang L."/>
            <person name="Wang T."/>
            <person name="Zhang X."/>
        </authorList>
    </citation>
    <scope>NUCLEOTIDE SEQUENCE [LARGE SCALE GENOMIC DNA]</scope>
    <source>
        <strain evidence="2 3">JCM 19897</strain>
    </source>
</reference>
<dbReference type="RefSeq" id="WP_106722618.1">
    <property type="nucleotide sequence ID" value="NZ_PXYL01000002.1"/>
</dbReference>
<feature type="transmembrane region" description="Helical" evidence="1">
    <location>
        <begin position="77"/>
        <end position="95"/>
    </location>
</feature>
<comment type="caution">
    <text evidence="2">The sequence shown here is derived from an EMBL/GenBank/DDBJ whole genome shotgun (WGS) entry which is preliminary data.</text>
</comment>